<dbReference type="EMBL" id="JARBDR010000903">
    <property type="protein sequence ID" value="KAJ8304872.1"/>
    <property type="molecule type" value="Genomic_DNA"/>
</dbReference>
<dbReference type="Gene3D" id="3.40.50.150">
    <property type="entry name" value="Vaccinia Virus protein VP39"/>
    <property type="match status" value="2"/>
</dbReference>
<comment type="caution">
    <text evidence="2">The sequence shown here is derived from an EMBL/GenBank/DDBJ whole genome shotgun (WGS) entry which is preliminary data.</text>
</comment>
<dbReference type="InterPro" id="IPR029063">
    <property type="entry name" value="SAM-dependent_MTases_sf"/>
</dbReference>
<name>A0ABQ9EMR0_TEGGR</name>
<dbReference type="Pfam" id="PF05050">
    <property type="entry name" value="Methyltransf_21"/>
    <property type="match status" value="2"/>
</dbReference>
<evidence type="ECO:0000313" key="3">
    <source>
        <dbReference type="Proteomes" id="UP001217089"/>
    </source>
</evidence>
<sequence length="418" mass="47266">MCKSLAIEPTAQFIDIGANLGVIALSVAKCGKHVIIVEPLHSNIKRLCNSVLDGNFTDQITILHTAMSYQRKNVKLGNFGNQGCSFVVDKNDSKQKKPLLKETVMTATLDDILDLPGFINRKTFIKIDTEGHEFKVLDKGRKFFETVDIYFRISDKWIYDPSLCPRSQKFPKTVLRTPAGNTPIYIYELKEDTGVSSIVRSAGTFQPEVSELMCKSLAIEPTAQFIDIGANLGVIALSVAKCGKHVIIVEPLHSNIKRLCNSVLDGNFTDQVTILHTAMSNERKNVKLGNFGNQGCSFVVDKNDSKQKKPLFKETVMTATLDDILDLPGFINRKTFIKIDTEGHEFKVLDKGRKFFETVDVRGVLVEWILFKNQDTRWEIIKFFKERNFTPINFQTLEKLSENASHTWPHDVFWKPNA</sequence>
<accession>A0ABQ9EMR0</accession>
<dbReference type="NCBIfam" id="TIGR01444">
    <property type="entry name" value="fkbM_fam"/>
    <property type="match status" value="2"/>
</dbReference>
<keyword evidence="3" id="KW-1185">Reference proteome</keyword>
<dbReference type="InterPro" id="IPR052514">
    <property type="entry name" value="SAM-dependent_MTase"/>
</dbReference>
<feature type="domain" description="Methyltransferase FkbM" evidence="1">
    <location>
        <begin position="15"/>
        <end position="149"/>
    </location>
</feature>
<evidence type="ECO:0000313" key="2">
    <source>
        <dbReference type="EMBL" id="KAJ8304872.1"/>
    </source>
</evidence>
<dbReference type="PANTHER" id="PTHR34203:SF15">
    <property type="entry name" value="SLL1173 PROTEIN"/>
    <property type="match status" value="1"/>
</dbReference>
<proteinExistence type="predicted"/>
<gene>
    <name evidence="2" type="ORF">KUTeg_018455</name>
</gene>
<protein>
    <recommendedName>
        <fullName evidence="1">Methyltransferase FkbM domain-containing protein</fullName>
    </recommendedName>
</protein>
<reference evidence="2 3" key="1">
    <citation type="submission" date="2022-12" db="EMBL/GenBank/DDBJ databases">
        <title>Chromosome-level genome of Tegillarca granosa.</title>
        <authorList>
            <person name="Kim J."/>
        </authorList>
    </citation>
    <scope>NUCLEOTIDE SEQUENCE [LARGE SCALE GENOMIC DNA]</scope>
    <source>
        <strain evidence="2">Teg-2019</strain>
        <tissue evidence="2">Adductor muscle</tissue>
    </source>
</reference>
<dbReference type="InterPro" id="IPR006342">
    <property type="entry name" value="FkbM_mtfrase"/>
</dbReference>
<feature type="domain" description="Methyltransferase FkbM" evidence="1">
    <location>
        <begin position="227"/>
        <end position="389"/>
    </location>
</feature>
<organism evidence="2 3">
    <name type="scientific">Tegillarca granosa</name>
    <name type="common">Malaysian cockle</name>
    <name type="synonym">Anadara granosa</name>
    <dbReference type="NCBI Taxonomy" id="220873"/>
    <lineage>
        <taxon>Eukaryota</taxon>
        <taxon>Metazoa</taxon>
        <taxon>Spiralia</taxon>
        <taxon>Lophotrochozoa</taxon>
        <taxon>Mollusca</taxon>
        <taxon>Bivalvia</taxon>
        <taxon>Autobranchia</taxon>
        <taxon>Pteriomorphia</taxon>
        <taxon>Arcoida</taxon>
        <taxon>Arcoidea</taxon>
        <taxon>Arcidae</taxon>
        <taxon>Tegillarca</taxon>
    </lineage>
</organism>
<dbReference type="PANTHER" id="PTHR34203">
    <property type="entry name" value="METHYLTRANSFERASE, FKBM FAMILY PROTEIN"/>
    <property type="match status" value="1"/>
</dbReference>
<dbReference type="SUPFAM" id="SSF53335">
    <property type="entry name" value="S-adenosyl-L-methionine-dependent methyltransferases"/>
    <property type="match status" value="2"/>
</dbReference>
<dbReference type="Proteomes" id="UP001217089">
    <property type="component" value="Unassembled WGS sequence"/>
</dbReference>
<evidence type="ECO:0000259" key="1">
    <source>
        <dbReference type="Pfam" id="PF05050"/>
    </source>
</evidence>